<proteinExistence type="predicted"/>
<dbReference type="RefSeq" id="WP_168003686.1">
    <property type="nucleotide sequence ID" value="NZ_JAATEO010000040.1"/>
</dbReference>
<evidence type="ECO:0000313" key="2">
    <source>
        <dbReference type="Proteomes" id="UP000783871"/>
    </source>
</evidence>
<reference evidence="1 2" key="1">
    <citation type="submission" date="2020-03" db="EMBL/GenBank/DDBJ databases">
        <title>WGS of actinomycetes isolated from Thailand.</title>
        <authorList>
            <person name="Thawai C."/>
        </authorList>
    </citation>
    <scope>NUCLEOTIDE SEQUENCE [LARGE SCALE GENOMIC DNA]</scope>
    <source>
        <strain evidence="1 2">HSS6-12</strain>
    </source>
</reference>
<dbReference type="Proteomes" id="UP000783871">
    <property type="component" value="Unassembled WGS sequence"/>
</dbReference>
<sequence>MAAPSTPLRLLAVSVIASLTVTGCQTLDDAGRAIGRSDLVNDLASRLDRALTLTYSADYQLPAGKTATIAQEQEPARSAYTWPGGKLTVTEEATTRCESSGGRTVCTLEPPPATTAKPSVTVFAEAKRQGLVTPPVVVGLLTAAALDPDAVITNSDTTLAGRHATCVDVRQTADDFSACVTTEGALASFTGRVDGKPVELALTRYREAVDSTAFELPAGAGVVDRRPAGS</sequence>
<gene>
    <name evidence="1" type="ORF">HCJ94_26065</name>
</gene>
<evidence type="ECO:0008006" key="3">
    <source>
        <dbReference type="Google" id="ProtNLM"/>
    </source>
</evidence>
<keyword evidence="2" id="KW-1185">Reference proteome</keyword>
<comment type="caution">
    <text evidence="1">The sequence shown here is derived from an EMBL/GenBank/DDBJ whole genome shotgun (WGS) entry which is preliminary data.</text>
</comment>
<accession>A0ABX0ZGA0</accession>
<organism evidence="1 2">
    <name type="scientific">Micromonospora thermarum</name>
    <dbReference type="NCBI Taxonomy" id="2720024"/>
    <lineage>
        <taxon>Bacteria</taxon>
        <taxon>Bacillati</taxon>
        <taxon>Actinomycetota</taxon>
        <taxon>Actinomycetes</taxon>
        <taxon>Micromonosporales</taxon>
        <taxon>Micromonosporaceae</taxon>
        <taxon>Micromonospora</taxon>
    </lineage>
</organism>
<dbReference type="EMBL" id="JAATEO010000040">
    <property type="protein sequence ID" value="NJP35341.1"/>
    <property type="molecule type" value="Genomic_DNA"/>
</dbReference>
<protein>
    <recommendedName>
        <fullName evidence="3">Lipoprotein</fullName>
    </recommendedName>
</protein>
<evidence type="ECO:0000313" key="1">
    <source>
        <dbReference type="EMBL" id="NJP35341.1"/>
    </source>
</evidence>
<name>A0ABX0ZGA0_9ACTN</name>